<accession>A0A7S7SNS2</accession>
<dbReference type="Gene3D" id="3.40.50.2000">
    <property type="entry name" value="Glycogen Phosphorylase B"/>
    <property type="match status" value="2"/>
</dbReference>
<dbReference type="GO" id="GO:0009103">
    <property type="term" value="P:lipopolysaccharide biosynthetic process"/>
    <property type="evidence" value="ECO:0007669"/>
    <property type="project" value="TreeGrafter"/>
</dbReference>
<dbReference type="GO" id="GO:0016757">
    <property type="term" value="F:glycosyltransferase activity"/>
    <property type="evidence" value="ECO:0007669"/>
    <property type="project" value="InterPro"/>
</dbReference>
<evidence type="ECO:0000313" key="4">
    <source>
        <dbReference type="EMBL" id="QOY90846.1"/>
    </source>
</evidence>
<feature type="domain" description="Glycosyl transferase family 1" evidence="2">
    <location>
        <begin position="198"/>
        <end position="359"/>
    </location>
</feature>
<dbReference type="AlphaFoldDB" id="A0A7S7SNS2"/>
<evidence type="ECO:0000259" key="2">
    <source>
        <dbReference type="Pfam" id="PF00534"/>
    </source>
</evidence>
<dbReference type="CDD" id="cd03809">
    <property type="entry name" value="GT4_MtfB-like"/>
    <property type="match status" value="1"/>
</dbReference>
<feature type="domain" description="Glycosyltransferase subfamily 4-like N-terminal" evidence="3">
    <location>
        <begin position="15"/>
        <end position="173"/>
    </location>
</feature>
<protein>
    <submittedName>
        <fullName evidence="4">Glycosyltransferase family 4 protein</fullName>
    </submittedName>
</protein>
<dbReference type="SUPFAM" id="SSF53756">
    <property type="entry name" value="UDP-Glycosyltransferase/glycogen phosphorylase"/>
    <property type="match status" value="1"/>
</dbReference>
<dbReference type="Proteomes" id="UP000593892">
    <property type="component" value="Chromosome"/>
</dbReference>
<name>A0A7S7SNS2_PALFE</name>
<dbReference type="EMBL" id="CP063849">
    <property type="protein sequence ID" value="QOY90846.1"/>
    <property type="molecule type" value="Genomic_DNA"/>
</dbReference>
<dbReference type="PANTHER" id="PTHR46401">
    <property type="entry name" value="GLYCOSYLTRANSFERASE WBBK-RELATED"/>
    <property type="match status" value="1"/>
</dbReference>
<evidence type="ECO:0000256" key="1">
    <source>
        <dbReference type="ARBA" id="ARBA00022679"/>
    </source>
</evidence>
<dbReference type="PANTHER" id="PTHR46401:SF2">
    <property type="entry name" value="GLYCOSYLTRANSFERASE WBBK-RELATED"/>
    <property type="match status" value="1"/>
</dbReference>
<reference evidence="4 5" key="1">
    <citation type="submission" date="2020-10" db="EMBL/GenBank/DDBJ databases">
        <title>Complete genome sequence of Paludibaculum fermentans P105T, a facultatively anaerobic acidobacterium capable of dissimilatory Fe(III) reduction.</title>
        <authorList>
            <person name="Dedysh S.N."/>
            <person name="Beletsky A.V."/>
            <person name="Kulichevskaya I.S."/>
            <person name="Mardanov A.V."/>
            <person name="Ravin N.V."/>
        </authorList>
    </citation>
    <scope>NUCLEOTIDE SEQUENCE [LARGE SCALE GENOMIC DNA]</scope>
    <source>
        <strain evidence="4 5">P105</strain>
    </source>
</reference>
<keyword evidence="5" id="KW-1185">Reference proteome</keyword>
<organism evidence="4 5">
    <name type="scientific">Paludibaculum fermentans</name>
    <dbReference type="NCBI Taxonomy" id="1473598"/>
    <lineage>
        <taxon>Bacteria</taxon>
        <taxon>Pseudomonadati</taxon>
        <taxon>Acidobacteriota</taxon>
        <taxon>Terriglobia</taxon>
        <taxon>Bryobacterales</taxon>
        <taxon>Bryobacteraceae</taxon>
        <taxon>Paludibaculum</taxon>
    </lineage>
</organism>
<dbReference type="RefSeq" id="WP_194452503.1">
    <property type="nucleotide sequence ID" value="NZ_CP063849.1"/>
</dbReference>
<dbReference type="InterPro" id="IPR028098">
    <property type="entry name" value="Glyco_trans_4-like_N"/>
</dbReference>
<sequence>MKIAVEAACWLNGRGYGRHLRSLLRALLQEDRCNQYTLCFDYQPEPGTVPDGCEVRVAGAKVPAAIAASASGRRSLGDMCRLSRLLSDPQFDLILFPTVYSFVPVTGRATRLVMIHDVIAETFPQLTVPSPTARLFWNLKVAWARRQADAIVTVSEYSKRGILDRFHVPEDRVFLAGEAGDAAFRRLDMPELTPLLASLGLSKGQRFVVYVGGFSPHKNLDALVQAFARVQDENVRLILVGDYQREVFHSYYSTVRTLVDSKGLANRVTFAGFVPDEDLAVLLNLADVLVLPSLMEGFGLPAVEAAACGCPVIATTASPLPQLLPGAGLFVEPNEAELTRALSTVLGSAEMRQRMGAAGVEAAGRLTWAAAARQMLAIFETVQSRKNRV</sequence>
<dbReference type="Pfam" id="PF00534">
    <property type="entry name" value="Glycos_transf_1"/>
    <property type="match status" value="1"/>
</dbReference>
<dbReference type="Pfam" id="PF13439">
    <property type="entry name" value="Glyco_transf_4"/>
    <property type="match status" value="1"/>
</dbReference>
<evidence type="ECO:0000313" key="5">
    <source>
        <dbReference type="Proteomes" id="UP000593892"/>
    </source>
</evidence>
<dbReference type="InterPro" id="IPR001296">
    <property type="entry name" value="Glyco_trans_1"/>
</dbReference>
<dbReference type="KEGG" id="pfer:IRI77_13130"/>
<keyword evidence="1 4" id="KW-0808">Transferase</keyword>
<proteinExistence type="predicted"/>
<gene>
    <name evidence="4" type="ORF">IRI77_13130</name>
</gene>
<evidence type="ECO:0000259" key="3">
    <source>
        <dbReference type="Pfam" id="PF13439"/>
    </source>
</evidence>